<dbReference type="STRING" id="208439.AJAP_23305"/>
<dbReference type="eggNOG" id="COG1366">
    <property type="taxonomic scope" value="Bacteria"/>
</dbReference>
<organism evidence="2 3">
    <name type="scientific">Amycolatopsis japonica</name>
    <dbReference type="NCBI Taxonomy" id="208439"/>
    <lineage>
        <taxon>Bacteria</taxon>
        <taxon>Bacillati</taxon>
        <taxon>Actinomycetota</taxon>
        <taxon>Actinomycetes</taxon>
        <taxon>Pseudonocardiales</taxon>
        <taxon>Pseudonocardiaceae</taxon>
        <taxon>Amycolatopsis</taxon>
        <taxon>Amycolatopsis japonica group</taxon>
    </lineage>
</organism>
<keyword evidence="3" id="KW-1185">Reference proteome</keyword>
<dbReference type="KEGG" id="aja:AJAP_23305"/>
<evidence type="ECO:0000313" key="3">
    <source>
        <dbReference type="Proteomes" id="UP000028492"/>
    </source>
</evidence>
<dbReference type="AlphaFoldDB" id="A0A075UYL4"/>
<dbReference type="Gene3D" id="3.30.750.24">
    <property type="entry name" value="STAS domain"/>
    <property type="match status" value="1"/>
</dbReference>
<dbReference type="EMBL" id="CP008953">
    <property type="protein sequence ID" value="AIG77514.1"/>
    <property type="molecule type" value="Genomic_DNA"/>
</dbReference>
<gene>
    <name evidence="2" type="ORF">AJAP_23305</name>
</gene>
<protein>
    <recommendedName>
        <fullName evidence="1">STAS domain-containing protein</fullName>
    </recommendedName>
</protein>
<feature type="domain" description="STAS" evidence="1">
    <location>
        <begin position="42"/>
        <end position="109"/>
    </location>
</feature>
<sequence length="132" mass="14625">MTSLSTPRALDKKRAFSVSSERRALEEPRGRLRLHVSRPTRGTTVVKMNGEVDLGTAPRLWEMLDQRLHGSGTTVIVNLSELEFFGVTGIRALERAQLLADETGTNLFIFAGECRSACRLLGLCESETLHVL</sequence>
<reference evidence="2 3" key="1">
    <citation type="journal article" date="2014" name="J. Biotechnol.">
        <title>Complete genome sequence of the actinobacterium Amycolatopsis japonica MG417-CF17(T) (=DSM 44213T) producing (S,S)-N,N'-ethylenediaminedisuccinic acid.</title>
        <authorList>
            <person name="Stegmann E."/>
            <person name="Albersmeier A."/>
            <person name="Spohn M."/>
            <person name="Gert H."/>
            <person name="Weber T."/>
            <person name="Wohlleben W."/>
            <person name="Kalinowski J."/>
            <person name="Ruckert C."/>
        </authorList>
    </citation>
    <scope>NUCLEOTIDE SEQUENCE [LARGE SCALE GENOMIC DNA]</scope>
    <source>
        <strain evidence="3">MG417-CF17 (DSM 44213)</strain>
    </source>
</reference>
<dbReference type="InterPro" id="IPR002645">
    <property type="entry name" value="STAS_dom"/>
</dbReference>
<dbReference type="PROSITE" id="PS50801">
    <property type="entry name" value="STAS"/>
    <property type="match status" value="1"/>
</dbReference>
<dbReference type="SUPFAM" id="SSF52091">
    <property type="entry name" value="SpoIIaa-like"/>
    <property type="match status" value="1"/>
</dbReference>
<dbReference type="Pfam" id="PF01740">
    <property type="entry name" value="STAS"/>
    <property type="match status" value="1"/>
</dbReference>
<dbReference type="InterPro" id="IPR036513">
    <property type="entry name" value="STAS_dom_sf"/>
</dbReference>
<accession>A0A075UYL4</accession>
<evidence type="ECO:0000259" key="1">
    <source>
        <dbReference type="PROSITE" id="PS50801"/>
    </source>
</evidence>
<proteinExistence type="predicted"/>
<name>A0A075UYL4_9PSEU</name>
<dbReference type="HOGENOM" id="CLU_157740_0_0_11"/>
<evidence type="ECO:0000313" key="2">
    <source>
        <dbReference type="EMBL" id="AIG77514.1"/>
    </source>
</evidence>
<dbReference type="CDD" id="cd07043">
    <property type="entry name" value="STAS_anti-anti-sigma_factors"/>
    <property type="match status" value="1"/>
</dbReference>
<dbReference type="Proteomes" id="UP000028492">
    <property type="component" value="Chromosome"/>
</dbReference>